<gene>
    <name evidence="5" type="ORF">KVV02_008230</name>
</gene>
<comment type="similarity">
    <text evidence="1 2">Belongs to the CAP family.</text>
</comment>
<dbReference type="InterPro" id="IPR036223">
    <property type="entry name" value="CAP_C_sf"/>
</dbReference>
<feature type="region of interest" description="Disordered" evidence="3">
    <location>
        <begin position="262"/>
        <end position="307"/>
    </location>
</feature>
<dbReference type="PROSITE" id="PS51329">
    <property type="entry name" value="C_CAP_COFACTOR_C"/>
    <property type="match status" value="1"/>
</dbReference>
<feature type="compositionally biased region" description="Basic and acidic residues" evidence="3">
    <location>
        <begin position="329"/>
        <end position="342"/>
    </location>
</feature>
<dbReference type="Gene3D" id="2.160.20.70">
    <property type="match status" value="1"/>
</dbReference>
<dbReference type="Pfam" id="PF21938">
    <property type="entry name" value="CAP_N"/>
    <property type="match status" value="2"/>
</dbReference>
<comment type="caution">
    <text evidence="5">The sequence shown here is derived from an EMBL/GenBank/DDBJ whole genome shotgun (WGS) entry which is preliminary data.</text>
</comment>
<dbReference type="GO" id="GO:0005737">
    <property type="term" value="C:cytoplasm"/>
    <property type="evidence" value="ECO:0007669"/>
    <property type="project" value="TreeGrafter"/>
</dbReference>
<dbReference type="Gene3D" id="1.25.40.330">
    <property type="entry name" value="Adenylate cyclase-associated CAP, N-terminal domain"/>
    <property type="match status" value="1"/>
</dbReference>
<evidence type="ECO:0000256" key="1">
    <source>
        <dbReference type="ARBA" id="ARBA00007659"/>
    </source>
</evidence>
<dbReference type="Pfam" id="PF01213">
    <property type="entry name" value="CAP_N-CM"/>
    <property type="match status" value="1"/>
</dbReference>
<reference evidence="5" key="1">
    <citation type="submission" date="2021-07" db="EMBL/GenBank/DDBJ databases">
        <title>Draft genome of Mortierella alpina, strain LL118, isolated from an aspen leaf litter sample.</title>
        <authorList>
            <person name="Yang S."/>
            <person name="Vinatzer B.A."/>
        </authorList>
    </citation>
    <scope>NUCLEOTIDE SEQUENCE</scope>
    <source>
        <strain evidence="5">LL118</strain>
    </source>
</reference>
<dbReference type="SMART" id="SM00673">
    <property type="entry name" value="CARP"/>
    <property type="match status" value="2"/>
</dbReference>
<dbReference type="InterPro" id="IPR013912">
    <property type="entry name" value="Adenylate_cyclase-assoc_CAP_C"/>
</dbReference>
<dbReference type="InterPro" id="IPR016098">
    <property type="entry name" value="CAP/MinC_C"/>
</dbReference>
<accession>A0A9P8CY87</accession>
<evidence type="ECO:0000256" key="3">
    <source>
        <dbReference type="SAM" id="MobiDB-lite"/>
    </source>
</evidence>
<dbReference type="InterPro" id="IPR036222">
    <property type="entry name" value="CAP_N_sf"/>
</dbReference>
<dbReference type="InterPro" id="IPR006599">
    <property type="entry name" value="CARP_motif"/>
</dbReference>
<dbReference type="EMBL" id="JAIFTL010000072">
    <property type="protein sequence ID" value="KAG9324262.1"/>
    <property type="molecule type" value="Genomic_DNA"/>
</dbReference>
<protein>
    <recommendedName>
        <fullName evidence="2">Adenylyl cyclase-associated protein</fullName>
    </recommendedName>
</protein>
<dbReference type="AlphaFoldDB" id="A0A9P8CY87"/>
<dbReference type="GO" id="GO:0019933">
    <property type="term" value="P:cAMP-mediated signaling"/>
    <property type="evidence" value="ECO:0007669"/>
    <property type="project" value="TreeGrafter"/>
</dbReference>
<dbReference type="InterPro" id="IPR001837">
    <property type="entry name" value="Adenylate_cyclase-assoc_CAP"/>
</dbReference>
<dbReference type="SUPFAM" id="SSF101278">
    <property type="entry name" value="N-terminal domain of adenylylcyclase associated protein, CAP"/>
    <property type="match status" value="2"/>
</dbReference>
<dbReference type="InterPro" id="IPR053950">
    <property type="entry name" value="CAP_N"/>
</dbReference>
<evidence type="ECO:0000259" key="4">
    <source>
        <dbReference type="PROSITE" id="PS51329"/>
    </source>
</evidence>
<organism evidence="5 6">
    <name type="scientific">Mortierella alpina</name>
    <name type="common">Oleaginous fungus</name>
    <name type="synonym">Mortierella renispora</name>
    <dbReference type="NCBI Taxonomy" id="64518"/>
    <lineage>
        <taxon>Eukaryota</taxon>
        <taxon>Fungi</taxon>
        <taxon>Fungi incertae sedis</taxon>
        <taxon>Mucoromycota</taxon>
        <taxon>Mortierellomycotina</taxon>
        <taxon>Mortierellomycetes</taxon>
        <taxon>Mortierellales</taxon>
        <taxon>Mortierellaceae</taxon>
        <taxon>Mortierella</taxon>
    </lineage>
</organism>
<dbReference type="PANTHER" id="PTHR10652">
    <property type="entry name" value="ADENYLYL CYCLASE-ASSOCIATED PROTEIN"/>
    <property type="match status" value="1"/>
</dbReference>
<dbReference type="PANTHER" id="PTHR10652:SF0">
    <property type="entry name" value="ADENYLYL CYCLASE-ASSOCIATED PROTEIN"/>
    <property type="match status" value="1"/>
</dbReference>
<feature type="domain" description="C-CAP/cofactor C-like" evidence="4">
    <location>
        <begin position="378"/>
        <end position="517"/>
    </location>
</feature>
<dbReference type="GO" id="GO:0007015">
    <property type="term" value="P:actin filament organization"/>
    <property type="evidence" value="ECO:0007669"/>
    <property type="project" value="TreeGrafter"/>
</dbReference>
<dbReference type="SUPFAM" id="SSF69340">
    <property type="entry name" value="C-terminal domain of adenylylcyclase associated protein"/>
    <property type="match status" value="1"/>
</dbReference>
<feature type="compositionally biased region" description="Pro residues" evidence="3">
    <location>
        <begin position="268"/>
        <end position="297"/>
    </location>
</feature>
<sequence>MAAEVSSLSSLLKRLESATSKLEDLAMAGASASNVSSSLTGNSGAHAPQGQLSQLAEPSANAQQDATHPTVEGFDELLDGPVKSYSELSKAATYVCSLFAAQREMISLATQSQKPPLTSDVFRQLLEPTQVELVKVIEIRDKNRPSPLSTHLTAVAEGIPALGWVTIEPKPAPYVGEMKDSAQFYANRVVKDWKEKYVYTVYSACFSARQHCMLRLKVICLDENHVAWIRSYMNLLNELQNYVRKFHTTGLVWNPKGTALDSNSLNRTPPPAATSAPAPTPAAGGPPPPPPPPPPPMMNVAPAKAPTETDMSAVFAQLNQGEAITSGLRKVDKSKMTHKNPELRASGMVTAGSAKPSSPKRAGPGAPPKPASLTLKKPPKLALEGNKWVVENFENNNEVILDNVELNQSVYIYGCKNSTILIKSKVATVAVDSCTKTGVCLESLISSLDLVNSKSVQVQILGKAPTISLDKVDSAMVYLSKDCLDIEILTSKCSAINILTPDSTEDGAEGDFVERPVPEQFLTKIVDGKVTPTGATRWTVGQAGLINIVSKEHAEAKTLPDDKLFKVTLERRKGGLFGGRTTMTTIRDRVQLLIPAANPQQTEVTLDINDWLVPANVPAGDNYFVRLELEKGGFLGFKESAETPEFQIVGAPTPGNTTATMTMTNTLATPTATTASIAPTPTSTCLDVKEQCASQGKVYQEATASSPCTCGADLIIPTIVPNGASGSIKSTVKSTFKSTGGPTAAFAVLILVIMTLF</sequence>
<evidence type="ECO:0000313" key="6">
    <source>
        <dbReference type="Proteomes" id="UP000717515"/>
    </source>
</evidence>
<dbReference type="GO" id="GO:0008179">
    <property type="term" value="F:adenylate cyclase binding"/>
    <property type="evidence" value="ECO:0007669"/>
    <property type="project" value="TreeGrafter"/>
</dbReference>
<dbReference type="GO" id="GO:0003779">
    <property type="term" value="F:actin binding"/>
    <property type="evidence" value="ECO:0007669"/>
    <property type="project" value="InterPro"/>
</dbReference>
<proteinExistence type="inferred from homology"/>
<name>A0A9P8CY87_MORAP</name>
<evidence type="ECO:0000256" key="2">
    <source>
        <dbReference type="RuleBase" id="RU000647"/>
    </source>
</evidence>
<dbReference type="Proteomes" id="UP000717515">
    <property type="component" value="Unassembled WGS sequence"/>
</dbReference>
<dbReference type="InterPro" id="IPR017901">
    <property type="entry name" value="C-CAP_CF_C-like"/>
</dbReference>
<dbReference type="InterPro" id="IPR013992">
    <property type="entry name" value="Adenylate_cyclase-assoc_CAP_N"/>
</dbReference>
<feature type="region of interest" description="Disordered" evidence="3">
    <location>
        <begin position="326"/>
        <end position="376"/>
    </location>
</feature>
<evidence type="ECO:0000313" key="5">
    <source>
        <dbReference type="EMBL" id="KAG9324262.1"/>
    </source>
</evidence>
<dbReference type="Pfam" id="PF08603">
    <property type="entry name" value="CAP_C"/>
    <property type="match status" value="1"/>
</dbReference>